<proteinExistence type="predicted"/>
<feature type="compositionally biased region" description="Polar residues" evidence="2">
    <location>
        <begin position="358"/>
        <end position="370"/>
    </location>
</feature>
<evidence type="ECO:0000256" key="2">
    <source>
        <dbReference type="SAM" id="MobiDB-lite"/>
    </source>
</evidence>
<gene>
    <name evidence="3" type="ORF">NCTC13336_00027</name>
</gene>
<organism evidence="3 4">
    <name type="scientific">Kingella potus</name>
    <dbReference type="NCBI Taxonomy" id="265175"/>
    <lineage>
        <taxon>Bacteria</taxon>
        <taxon>Pseudomonadati</taxon>
        <taxon>Pseudomonadota</taxon>
        <taxon>Betaproteobacteria</taxon>
        <taxon>Neisseriales</taxon>
        <taxon>Neisseriaceae</taxon>
        <taxon>Kingella</taxon>
    </lineage>
</organism>
<evidence type="ECO:0000256" key="1">
    <source>
        <dbReference type="SAM" id="Coils"/>
    </source>
</evidence>
<keyword evidence="1" id="KW-0175">Coiled coil</keyword>
<keyword evidence="4" id="KW-1185">Reference proteome</keyword>
<feature type="coiled-coil region" evidence="1">
    <location>
        <begin position="255"/>
        <end position="282"/>
    </location>
</feature>
<protein>
    <submittedName>
        <fullName evidence="3">Uncharacterized protein</fullName>
    </submittedName>
</protein>
<accession>A0A377R0J8</accession>
<dbReference type="EMBL" id="UGJJ01000001">
    <property type="protein sequence ID" value="STQ99841.1"/>
    <property type="molecule type" value="Genomic_DNA"/>
</dbReference>
<name>A0A377R0J8_9NEIS</name>
<dbReference type="AlphaFoldDB" id="A0A377R0J8"/>
<reference evidence="3 4" key="1">
    <citation type="submission" date="2018-06" db="EMBL/GenBank/DDBJ databases">
        <authorList>
            <consortium name="Pathogen Informatics"/>
            <person name="Doyle S."/>
        </authorList>
    </citation>
    <scope>NUCLEOTIDE SEQUENCE [LARGE SCALE GENOMIC DNA]</scope>
    <source>
        <strain evidence="3 4">NCTC13336</strain>
    </source>
</reference>
<sequence length="370" mass="39434">MPFLPSKNPLKTPFSRILPKRRFQLCGFSATATMMSTVGVICSEAAQPVRARTRRDNGGMNTNTPTIELRLSEGAPWQLAPLEEATQPRRFSGIAHSGKPFGSGMWKTVMDFEGIRLKDKTAVLIDHDGRQRAGVCTLSVVSDGLKAEGVLLDNEYGQAVARESDAGFPWEMSVYVQAGRVEELPVGASATVNGHTLAGPMLVMRGCTIREVSFTAVGVDGNTHAAALSGLIPESPNQAGKDCKMSMTPEEKAEFDQLKADKAVLEQELADLKKRKKKADVDGKLSAAGFKQGEDGKFSGLSDATYAMLLSADDNTLSAVIADIAPKAEAKPEIPEALLSDKQGGQEPEAGVKLSAATGESSFSKGKQYV</sequence>
<evidence type="ECO:0000313" key="4">
    <source>
        <dbReference type="Proteomes" id="UP000254293"/>
    </source>
</evidence>
<evidence type="ECO:0000313" key="3">
    <source>
        <dbReference type="EMBL" id="STQ99841.1"/>
    </source>
</evidence>
<feature type="region of interest" description="Disordered" evidence="2">
    <location>
        <begin position="331"/>
        <end position="370"/>
    </location>
</feature>
<dbReference type="Proteomes" id="UP000254293">
    <property type="component" value="Unassembled WGS sequence"/>
</dbReference>